<dbReference type="Proteomes" id="UP000830454">
    <property type="component" value="Chromosome"/>
</dbReference>
<name>A0ABY4HI10_9FLAO</name>
<dbReference type="InterPro" id="IPR029442">
    <property type="entry name" value="GyrI-like"/>
</dbReference>
<feature type="domain" description="HTH araC/xylS-type" evidence="4">
    <location>
        <begin position="16"/>
        <end position="115"/>
    </location>
</feature>
<dbReference type="SUPFAM" id="SSF46689">
    <property type="entry name" value="Homeodomain-like"/>
    <property type="match status" value="2"/>
</dbReference>
<sequence>MNNLKQQNAEYISRVNKIFDYIELNLEKTITLDELASIANFSKFHFNRIFHSVVGETPFQFILRLRLEKSASLILANPKESITEIALKCGFSDISIFSRNFKAYFNTSASQYKNEKLQNSNINQIESNIEQPKDKFKIYFCPDSKTIKWRTNMEINKSVEIKELPKMTVAYIRNLGPYNGDQELYQNHRNKLFSWAGARGLLGGKDFKYLVLYHDNPNVALSDNLRMSLCITVSPDTKVDGEIGKMEIETAKYVICRFKITEHEFQKAWDWIYGQWFPNSGYLPDDKPYFETYPEEPKYGKFIVDFCIPVKPI</sequence>
<evidence type="ECO:0000313" key="5">
    <source>
        <dbReference type="EMBL" id="UOX32365.1"/>
    </source>
</evidence>
<keyword evidence="2" id="KW-0238">DNA-binding</keyword>
<dbReference type="InterPro" id="IPR009057">
    <property type="entry name" value="Homeodomain-like_sf"/>
</dbReference>
<dbReference type="SMART" id="SM00871">
    <property type="entry name" value="AraC_E_bind"/>
    <property type="match status" value="1"/>
</dbReference>
<reference evidence="5" key="1">
    <citation type="submission" date="2021-12" db="EMBL/GenBank/DDBJ databases">
        <authorList>
            <person name="Cha I.-T."/>
            <person name="Lee K.-E."/>
            <person name="Park S.-J."/>
        </authorList>
    </citation>
    <scope>NUCLEOTIDE SEQUENCE</scope>
    <source>
        <strain evidence="5">YSM-43</strain>
    </source>
</reference>
<dbReference type="PANTHER" id="PTHR40055:SF1">
    <property type="entry name" value="TRANSCRIPTIONAL REGULATOR YGIV-RELATED"/>
    <property type="match status" value="1"/>
</dbReference>
<dbReference type="InterPro" id="IPR050908">
    <property type="entry name" value="SmbC-like"/>
</dbReference>
<keyword evidence="3" id="KW-0804">Transcription</keyword>
<evidence type="ECO:0000259" key="4">
    <source>
        <dbReference type="PROSITE" id="PS01124"/>
    </source>
</evidence>
<dbReference type="SUPFAM" id="SSF55136">
    <property type="entry name" value="Probable bacterial effector-binding domain"/>
    <property type="match status" value="1"/>
</dbReference>
<dbReference type="InterPro" id="IPR011256">
    <property type="entry name" value="Reg_factor_effector_dom_sf"/>
</dbReference>
<dbReference type="Pfam" id="PF06445">
    <property type="entry name" value="GyrI-like"/>
    <property type="match status" value="1"/>
</dbReference>
<keyword evidence="6" id="KW-1185">Reference proteome</keyword>
<protein>
    <submittedName>
        <fullName evidence="5">AraC family transcriptional regulator</fullName>
    </submittedName>
</protein>
<dbReference type="RefSeq" id="WP_246914996.1">
    <property type="nucleotide sequence ID" value="NZ_CP090145.1"/>
</dbReference>
<proteinExistence type="predicted"/>
<dbReference type="PANTHER" id="PTHR40055">
    <property type="entry name" value="TRANSCRIPTIONAL REGULATOR YGIV-RELATED"/>
    <property type="match status" value="1"/>
</dbReference>
<evidence type="ECO:0000313" key="6">
    <source>
        <dbReference type="Proteomes" id="UP000830454"/>
    </source>
</evidence>
<dbReference type="Gene3D" id="1.10.10.60">
    <property type="entry name" value="Homeodomain-like"/>
    <property type="match status" value="2"/>
</dbReference>
<gene>
    <name evidence="5" type="ORF">LXD69_09905</name>
</gene>
<dbReference type="SMART" id="SM00342">
    <property type="entry name" value="HTH_ARAC"/>
    <property type="match status" value="1"/>
</dbReference>
<reference evidence="5" key="2">
    <citation type="submission" date="2022-04" db="EMBL/GenBank/DDBJ databases">
        <title>Complete Genome Sequence of Flavobacterium sediminilitoris YSM-43, Isolated from a Tidal Sediment.</title>
        <authorList>
            <person name="Lee P.A."/>
        </authorList>
    </citation>
    <scope>NUCLEOTIDE SEQUENCE</scope>
    <source>
        <strain evidence="5">YSM-43</strain>
    </source>
</reference>
<organism evidence="5 6">
    <name type="scientific">Flavobacterium sediminilitoris</name>
    <dbReference type="NCBI Taxonomy" id="2024526"/>
    <lineage>
        <taxon>Bacteria</taxon>
        <taxon>Pseudomonadati</taxon>
        <taxon>Bacteroidota</taxon>
        <taxon>Flavobacteriia</taxon>
        <taxon>Flavobacteriales</taxon>
        <taxon>Flavobacteriaceae</taxon>
        <taxon>Flavobacterium</taxon>
    </lineage>
</organism>
<evidence type="ECO:0000256" key="2">
    <source>
        <dbReference type="ARBA" id="ARBA00023125"/>
    </source>
</evidence>
<dbReference type="Pfam" id="PF12833">
    <property type="entry name" value="HTH_18"/>
    <property type="match status" value="1"/>
</dbReference>
<evidence type="ECO:0000256" key="3">
    <source>
        <dbReference type="ARBA" id="ARBA00023163"/>
    </source>
</evidence>
<dbReference type="Gene3D" id="3.20.80.10">
    <property type="entry name" value="Regulatory factor, effector binding domain"/>
    <property type="match status" value="1"/>
</dbReference>
<dbReference type="EMBL" id="CP090145">
    <property type="protein sequence ID" value="UOX32365.1"/>
    <property type="molecule type" value="Genomic_DNA"/>
</dbReference>
<evidence type="ECO:0000256" key="1">
    <source>
        <dbReference type="ARBA" id="ARBA00023015"/>
    </source>
</evidence>
<dbReference type="PROSITE" id="PS01124">
    <property type="entry name" value="HTH_ARAC_FAMILY_2"/>
    <property type="match status" value="1"/>
</dbReference>
<dbReference type="InterPro" id="IPR018062">
    <property type="entry name" value="HTH_AraC-typ_CS"/>
</dbReference>
<keyword evidence="1" id="KW-0805">Transcription regulation</keyword>
<dbReference type="InterPro" id="IPR010499">
    <property type="entry name" value="AraC_E-bd"/>
</dbReference>
<dbReference type="PRINTS" id="PR00032">
    <property type="entry name" value="HTHARAC"/>
</dbReference>
<dbReference type="InterPro" id="IPR020449">
    <property type="entry name" value="Tscrpt_reg_AraC-type_HTH"/>
</dbReference>
<dbReference type="PROSITE" id="PS00041">
    <property type="entry name" value="HTH_ARAC_FAMILY_1"/>
    <property type="match status" value="1"/>
</dbReference>
<accession>A0ABY4HI10</accession>
<dbReference type="InterPro" id="IPR018060">
    <property type="entry name" value="HTH_AraC"/>
</dbReference>